<dbReference type="RefSeq" id="WP_338434905.1">
    <property type="nucleotide sequence ID" value="NZ_JAUYVH010000001.1"/>
</dbReference>
<evidence type="ECO:0000313" key="1">
    <source>
        <dbReference type="EMBL" id="MDQ9169085.1"/>
    </source>
</evidence>
<keyword evidence="2" id="KW-1185">Reference proteome</keyword>
<gene>
    <name evidence="1" type="ORF">Q8A64_01540</name>
</gene>
<name>A0ABU1BJB5_9BURK</name>
<evidence type="ECO:0000313" key="2">
    <source>
        <dbReference type="Proteomes" id="UP001225596"/>
    </source>
</evidence>
<reference evidence="1 2" key="1">
    <citation type="submission" date="2023-08" db="EMBL/GenBank/DDBJ databases">
        <title>Oxalobacteraceae gen .nov., isolated from river sludge outside the plant.</title>
        <authorList>
            <person name="Zhao S.Y."/>
        </authorList>
    </citation>
    <scope>NUCLEOTIDE SEQUENCE [LARGE SCALE GENOMIC DNA]</scope>
    <source>
        <strain evidence="1 2">R-40</strain>
    </source>
</reference>
<proteinExistence type="predicted"/>
<comment type="caution">
    <text evidence="1">The sequence shown here is derived from an EMBL/GenBank/DDBJ whole genome shotgun (WGS) entry which is preliminary data.</text>
</comment>
<protein>
    <submittedName>
        <fullName evidence="1">Uncharacterized protein</fullName>
    </submittedName>
</protein>
<dbReference type="Proteomes" id="UP001225596">
    <property type="component" value="Unassembled WGS sequence"/>
</dbReference>
<organism evidence="1 2">
    <name type="scientific">Keguizhuia sedimenti</name>
    <dbReference type="NCBI Taxonomy" id="3064264"/>
    <lineage>
        <taxon>Bacteria</taxon>
        <taxon>Pseudomonadati</taxon>
        <taxon>Pseudomonadota</taxon>
        <taxon>Betaproteobacteria</taxon>
        <taxon>Burkholderiales</taxon>
        <taxon>Oxalobacteraceae</taxon>
        <taxon>Keguizhuia</taxon>
    </lineage>
</organism>
<dbReference type="EMBL" id="JAUYVH010000001">
    <property type="protein sequence ID" value="MDQ9169085.1"/>
    <property type="molecule type" value="Genomic_DNA"/>
</dbReference>
<sequence length="54" mass="5798">MGITDNLIENTATDCPLPTEPIIANGFMLPKAVCEGVLRPVRKPGFKVADSAER</sequence>
<accession>A0ABU1BJB5</accession>